<dbReference type="GO" id="GO:0022857">
    <property type="term" value="F:transmembrane transporter activity"/>
    <property type="evidence" value="ECO:0007669"/>
    <property type="project" value="InterPro"/>
</dbReference>
<dbReference type="NCBIfam" id="NF007782">
    <property type="entry name" value="PRK10473.1"/>
    <property type="match status" value="1"/>
</dbReference>
<dbReference type="InterPro" id="IPR000847">
    <property type="entry name" value="LysR_HTH_N"/>
</dbReference>
<evidence type="ECO:0000313" key="18">
    <source>
        <dbReference type="Proteomes" id="UP000254020"/>
    </source>
</evidence>
<dbReference type="Pfam" id="PF03466">
    <property type="entry name" value="LysR_substrate"/>
    <property type="match status" value="1"/>
</dbReference>
<dbReference type="InterPro" id="IPR011701">
    <property type="entry name" value="MFS"/>
</dbReference>
<dbReference type="NCBIfam" id="NF007581">
    <property type="entry name" value="PRK10216.1"/>
    <property type="match status" value="1"/>
</dbReference>
<feature type="transmembrane region" description="Helical" evidence="14">
    <location>
        <begin position="243"/>
        <end position="263"/>
    </location>
</feature>
<proteinExistence type="inferred from homology"/>
<evidence type="ECO:0000256" key="2">
    <source>
        <dbReference type="ARBA" id="ARBA00009437"/>
    </source>
</evidence>
<keyword evidence="11 14" id="KW-0472">Membrane</keyword>
<feature type="transmembrane region" description="Helical" evidence="14">
    <location>
        <begin position="70"/>
        <end position="89"/>
    </location>
</feature>
<evidence type="ECO:0000256" key="12">
    <source>
        <dbReference type="ARBA" id="ARBA00023163"/>
    </source>
</evidence>
<feature type="transmembrane region" description="Helical" evidence="14">
    <location>
        <begin position="158"/>
        <end position="179"/>
    </location>
</feature>
<accession>A0A378AXV7</accession>
<dbReference type="InterPro" id="IPR050389">
    <property type="entry name" value="LysR-type_TF"/>
</dbReference>
<evidence type="ECO:0000256" key="4">
    <source>
        <dbReference type="ARBA" id="ARBA00022448"/>
    </source>
</evidence>
<evidence type="ECO:0000256" key="14">
    <source>
        <dbReference type="SAM" id="Phobius"/>
    </source>
</evidence>
<comment type="similarity">
    <text evidence="3">Belongs to the major facilitator superfamily. DHA1 family. MdtL (TC 2.A.1.2.22) subfamily.</text>
</comment>
<evidence type="ECO:0000256" key="5">
    <source>
        <dbReference type="ARBA" id="ARBA00022475"/>
    </source>
</evidence>
<dbReference type="EMBL" id="UGMA01000005">
    <property type="protein sequence ID" value="STV23688.1"/>
    <property type="molecule type" value="Genomic_DNA"/>
</dbReference>
<feature type="transmembrane region" description="Helical" evidence="14">
    <location>
        <begin position="358"/>
        <end position="377"/>
    </location>
</feature>
<dbReference type="Pfam" id="PF07690">
    <property type="entry name" value="MFS_1"/>
    <property type="match status" value="1"/>
</dbReference>
<dbReference type="InterPro" id="IPR037402">
    <property type="entry name" value="YidZ_PBP2"/>
</dbReference>
<feature type="domain" description="Major facilitator superfamily (MFS) profile" evidence="15">
    <location>
        <begin position="1"/>
        <end position="381"/>
    </location>
</feature>
<dbReference type="InterPro" id="IPR023746">
    <property type="entry name" value="Tscrpt_reg_YidZ"/>
</dbReference>
<dbReference type="SUPFAM" id="SSF46785">
    <property type="entry name" value="Winged helix' DNA-binding domain"/>
    <property type="match status" value="1"/>
</dbReference>
<evidence type="ECO:0000256" key="13">
    <source>
        <dbReference type="HAMAP-Rule" id="MF_01607"/>
    </source>
</evidence>
<feature type="transmembrane region" description="Helical" evidence="14">
    <location>
        <begin position="42"/>
        <end position="58"/>
    </location>
</feature>
<dbReference type="HAMAP" id="MF_01607">
    <property type="entry name" value="HTH_type_YidZ"/>
    <property type="match status" value="1"/>
</dbReference>
<feature type="transmembrane region" description="Helical" evidence="14">
    <location>
        <begin position="296"/>
        <end position="319"/>
    </location>
</feature>
<dbReference type="InterPro" id="IPR020846">
    <property type="entry name" value="MFS_dom"/>
</dbReference>
<dbReference type="GO" id="GO:0003700">
    <property type="term" value="F:DNA-binding transcription factor activity"/>
    <property type="evidence" value="ECO:0007669"/>
    <property type="project" value="UniProtKB-UniRule"/>
</dbReference>
<dbReference type="CDD" id="cd17320">
    <property type="entry name" value="MFS_MdfA_MDR_like"/>
    <property type="match status" value="1"/>
</dbReference>
<keyword evidence="7 14" id="KW-0812">Transmembrane</keyword>
<feature type="transmembrane region" description="Helical" evidence="14">
    <location>
        <begin position="331"/>
        <end position="352"/>
    </location>
</feature>
<dbReference type="AlphaFoldDB" id="A0A378AXV7"/>
<evidence type="ECO:0000259" key="16">
    <source>
        <dbReference type="PROSITE" id="PS50931"/>
    </source>
</evidence>
<evidence type="ECO:0000256" key="9">
    <source>
        <dbReference type="ARBA" id="ARBA00023015"/>
    </source>
</evidence>
<keyword evidence="5" id="KW-1003">Cell membrane</keyword>
<dbReference type="InterPro" id="IPR036259">
    <property type="entry name" value="MFS_trans_sf"/>
</dbReference>
<evidence type="ECO:0000313" key="17">
    <source>
        <dbReference type="EMBL" id="STV23688.1"/>
    </source>
</evidence>
<keyword evidence="10 13" id="KW-0238">DNA-binding</keyword>
<dbReference type="GO" id="GO:0005886">
    <property type="term" value="C:plasma membrane"/>
    <property type="evidence" value="ECO:0007669"/>
    <property type="project" value="UniProtKB-SubCell"/>
</dbReference>
<evidence type="ECO:0000256" key="6">
    <source>
        <dbReference type="ARBA" id="ARBA00022519"/>
    </source>
</evidence>
<dbReference type="Gene3D" id="1.10.10.10">
    <property type="entry name" value="Winged helix-like DNA-binding domain superfamily/Winged helix DNA-binding domain"/>
    <property type="match status" value="1"/>
</dbReference>
<feature type="transmembrane region" description="Helical" evidence="14">
    <location>
        <begin position="200"/>
        <end position="223"/>
    </location>
</feature>
<keyword evidence="12 13" id="KW-0804">Transcription</keyword>
<keyword evidence="8 14" id="KW-1133">Transmembrane helix</keyword>
<organism evidence="17 18">
    <name type="scientific">Klebsiella pneumoniae subsp. pneumoniae</name>
    <dbReference type="NCBI Taxonomy" id="72407"/>
    <lineage>
        <taxon>Bacteria</taxon>
        <taxon>Pseudomonadati</taxon>
        <taxon>Pseudomonadota</taxon>
        <taxon>Gammaproteobacteria</taxon>
        <taxon>Enterobacterales</taxon>
        <taxon>Enterobacteriaceae</taxon>
        <taxon>Klebsiella/Raoultella group</taxon>
        <taxon>Klebsiella</taxon>
        <taxon>Klebsiella pneumoniae complex</taxon>
    </lineage>
</organism>
<gene>
    <name evidence="17" type="primary">mdtL</name>
    <name evidence="13" type="synonym">yidZ</name>
    <name evidence="17" type="ORF">NCTC9504_06543</name>
</gene>
<comment type="subcellular location">
    <subcellularLocation>
        <location evidence="1">Cell inner membrane</location>
        <topology evidence="1">Multi-pass membrane protein</topology>
    </subcellularLocation>
</comment>
<dbReference type="InterPro" id="IPR036388">
    <property type="entry name" value="WH-like_DNA-bd_sf"/>
</dbReference>
<dbReference type="PANTHER" id="PTHR30118:SF11">
    <property type="entry name" value="HTH-TYPE TRANSCRIPTIONAL REGULATOR YIDZ"/>
    <property type="match status" value="1"/>
</dbReference>
<dbReference type="FunFam" id="1.20.1720.10:FF:000003">
    <property type="entry name" value="Multidrug resistance protein MdtL"/>
    <property type="match status" value="1"/>
</dbReference>
<feature type="transmembrane region" description="Helical" evidence="14">
    <location>
        <begin position="128"/>
        <end position="152"/>
    </location>
</feature>
<evidence type="ECO:0000259" key="15">
    <source>
        <dbReference type="PROSITE" id="PS50850"/>
    </source>
</evidence>
<reference evidence="17 18" key="1">
    <citation type="submission" date="2018-06" db="EMBL/GenBank/DDBJ databases">
        <authorList>
            <consortium name="Pathogen Informatics"/>
            <person name="Doyle S."/>
        </authorList>
    </citation>
    <scope>NUCLEOTIDE SEQUENCE [LARGE SCALE GENOMIC DNA]</scope>
    <source>
        <strain evidence="17 18">NCTC9504</strain>
    </source>
</reference>
<evidence type="ECO:0000256" key="10">
    <source>
        <dbReference type="ARBA" id="ARBA00023125"/>
    </source>
</evidence>
<evidence type="ECO:0000256" key="8">
    <source>
        <dbReference type="ARBA" id="ARBA00022989"/>
    </source>
</evidence>
<dbReference type="PROSITE" id="PS50931">
    <property type="entry name" value="HTH_LYSR"/>
    <property type="match status" value="1"/>
</dbReference>
<dbReference type="Proteomes" id="UP000254020">
    <property type="component" value="Unassembled WGS sequence"/>
</dbReference>
<sequence>MTRFLLCSFALVLLYPSGIDMYLVGLPRIAQDLGASEAQLHIAFSVYLAGMASAMLFAGRIADRSGRKPVAIVGAAIFVIASLICAQAHTSSHFLIGRFIQGIGAGSCYVVAFAILRDTLDDRRRAKVLSLLNGITCIIPVLAPVLGHLIMLKYPWQSLFYTMTGMGVMVAVLSVFILRETRPTAPPQAASPQHDAGESLLNRFFLSRLLITTLSVTVILTYVNVSPVLMMEEMGFDRGTYSMAMALMAMISMAVSFSTPFALSLFNPRTLMLTSQVLFLAAGVTLSLATRQAVTLIGLGMICAGFSVGFGVAMSQALGPFTLRAGVASSVLGIAQVCGSSLWIWLAAIIGLSAMNMLIGILIACSIVSLVLLLVVTPPRLRNTMKKPLSSLDLNLLLCLQLLTQELSVTRTAKRMNVSPSAVSKSLAKLRAWFDDPLFVKTPLGLAPTPLVSSMEQDLADWMQMGNQILDKPHHTMPSGLKFELAAEAPLLMILFNTLSQRIYQRYPQALIRLRNWDYDSLDAIIRGEVDIGFCGRESHPQSRELLSLLPWYIDFDVLFTDLPQVWLRADHPALREEWDLAAFLRYPHITICWEQRDTWALDDVLQELGYKRNVALTVPGFEQSLFMAAQPQHTMLATAPRYCQHYNQQHQLPLVSRPLPLEAQHLEKLRVPFTLLWHKRNSYNPKLVWLRDTLKALYSGTL</sequence>
<evidence type="ECO:0000256" key="7">
    <source>
        <dbReference type="ARBA" id="ARBA00022692"/>
    </source>
</evidence>
<dbReference type="CDD" id="cd08417">
    <property type="entry name" value="PBP2_Nitroaromatics_like"/>
    <property type="match status" value="1"/>
</dbReference>
<dbReference type="GO" id="GO:0003677">
    <property type="term" value="F:DNA binding"/>
    <property type="evidence" value="ECO:0007669"/>
    <property type="project" value="UniProtKB-KW"/>
</dbReference>
<keyword evidence="9 13" id="KW-0805">Transcription regulation</keyword>
<comment type="caution">
    <text evidence="13">Lacks conserved residue(s) required for the propagation of feature annotation.</text>
</comment>
<keyword evidence="6" id="KW-0997">Cell inner membrane</keyword>
<feature type="transmembrane region" description="Helical" evidence="14">
    <location>
        <begin position="95"/>
        <end position="116"/>
    </location>
</feature>
<dbReference type="InterPro" id="IPR036390">
    <property type="entry name" value="WH_DNA-bd_sf"/>
</dbReference>
<dbReference type="SUPFAM" id="SSF103473">
    <property type="entry name" value="MFS general substrate transporter"/>
    <property type="match status" value="1"/>
</dbReference>
<feature type="domain" description="HTH lysR-type" evidence="16">
    <location>
        <begin position="392"/>
        <end position="449"/>
    </location>
</feature>
<keyword evidence="4" id="KW-0813">Transport</keyword>
<dbReference type="PROSITE" id="PS50850">
    <property type="entry name" value="MFS"/>
    <property type="match status" value="1"/>
</dbReference>
<dbReference type="Pfam" id="PF00126">
    <property type="entry name" value="HTH_1"/>
    <property type="match status" value="1"/>
</dbReference>
<protein>
    <recommendedName>
        <fullName evidence="13">HTH-type transcriptional regulator YidZ</fullName>
    </recommendedName>
</protein>
<dbReference type="InterPro" id="IPR005119">
    <property type="entry name" value="LysR_subst-bd"/>
</dbReference>
<dbReference type="Gene3D" id="1.20.1720.10">
    <property type="entry name" value="Multidrug resistance protein D"/>
    <property type="match status" value="1"/>
</dbReference>
<evidence type="ECO:0000256" key="11">
    <source>
        <dbReference type="ARBA" id="ARBA00023136"/>
    </source>
</evidence>
<dbReference type="PANTHER" id="PTHR30118">
    <property type="entry name" value="HTH-TYPE TRANSCRIPTIONAL REGULATOR LEUO-RELATED"/>
    <property type="match status" value="1"/>
</dbReference>
<name>A0A378AXV7_KLEPN</name>
<dbReference type="Gene3D" id="3.40.190.10">
    <property type="entry name" value="Periplasmic binding protein-like II"/>
    <property type="match status" value="2"/>
</dbReference>
<comment type="similarity">
    <text evidence="2 13">Belongs to the LysR transcriptional regulatory family.</text>
</comment>
<evidence type="ECO:0000256" key="1">
    <source>
        <dbReference type="ARBA" id="ARBA00004429"/>
    </source>
</evidence>
<evidence type="ECO:0000256" key="3">
    <source>
        <dbReference type="ARBA" id="ARBA00009818"/>
    </source>
</evidence>
<comment type="function">
    <text evidence="13">Involved in anaerobic NO protection.</text>
</comment>
<dbReference type="SUPFAM" id="SSF53850">
    <property type="entry name" value="Periplasmic binding protein-like II"/>
    <property type="match status" value="1"/>
</dbReference>